<dbReference type="AlphaFoldDB" id="A0A0K8U2E8"/>
<accession>A0A0K8U2E8</accession>
<evidence type="ECO:0000256" key="2">
    <source>
        <dbReference type="SAM" id="SignalP"/>
    </source>
</evidence>
<evidence type="ECO:0000256" key="1">
    <source>
        <dbReference type="SAM" id="MobiDB-lite"/>
    </source>
</evidence>
<feature type="region of interest" description="Disordered" evidence="1">
    <location>
        <begin position="64"/>
        <end position="86"/>
    </location>
</feature>
<dbReference type="EMBL" id="GDHF01031611">
    <property type="protein sequence ID" value="JAI20703.1"/>
    <property type="molecule type" value="Transcribed_RNA"/>
</dbReference>
<feature type="compositionally biased region" description="Polar residues" evidence="1">
    <location>
        <begin position="77"/>
        <end position="86"/>
    </location>
</feature>
<dbReference type="OrthoDB" id="8060818at2759"/>
<gene>
    <name evidence="3" type="ORF">c0_g1_i1</name>
</gene>
<keyword evidence="2" id="KW-0732">Signal</keyword>
<reference evidence="3" key="1">
    <citation type="submission" date="2015-06" db="EMBL/GenBank/DDBJ databases">
        <authorList>
            <person name="Hoefler B.C."/>
            <person name="Straight P.D."/>
        </authorList>
    </citation>
    <scope>NUCLEOTIDE SEQUENCE</scope>
</reference>
<name>A0A0K8U2E8_BACLA</name>
<protein>
    <recommendedName>
        <fullName evidence="4">DUF4794 domain-containing protein</fullName>
    </recommendedName>
</protein>
<organism evidence="3">
    <name type="scientific">Bactrocera latifrons</name>
    <name type="common">Malaysian fruit fly</name>
    <name type="synonym">Chaetodacus latifrons</name>
    <dbReference type="NCBI Taxonomy" id="174628"/>
    <lineage>
        <taxon>Eukaryota</taxon>
        <taxon>Metazoa</taxon>
        <taxon>Ecdysozoa</taxon>
        <taxon>Arthropoda</taxon>
        <taxon>Hexapoda</taxon>
        <taxon>Insecta</taxon>
        <taxon>Pterygota</taxon>
        <taxon>Neoptera</taxon>
        <taxon>Endopterygota</taxon>
        <taxon>Diptera</taxon>
        <taxon>Brachycera</taxon>
        <taxon>Muscomorpha</taxon>
        <taxon>Tephritoidea</taxon>
        <taxon>Tephritidae</taxon>
        <taxon>Bactrocera</taxon>
        <taxon>Bactrocera</taxon>
    </lineage>
</organism>
<evidence type="ECO:0008006" key="4">
    <source>
        <dbReference type="Google" id="ProtNLM"/>
    </source>
</evidence>
<feature type="signal peptide" evidence="2">
    <location>
        <begin position="1"/>
        <end position="18"/>
    </location>
</feature>
<proteinExistence type="predicted"/>
<sequence>MRLTSFLLLAAAIAVVAATPLKRLSTYQRQRVHSARQVLATTAQPVQARTGYPAAGFRPQIPFELPSERKTTELPAVSSTPGPANKVTTAQAENAADSGDVNVDIEVIVEGTDVEENEEKVGNTTENPKSDVENDVELQVEINEETSEAAVETHTPAIEYGPPAVDADTVEVPAEHFQPPNKDAEEFAASNPTLDADVAIAAGSAATNVDADLPAQPVADFPAVAEETFTPTVAASDDDNAGVAPIDVSGELDAEAAEQPIPAASYGPPTGVDEAESRLPAETYEAPGAEEAESRLPANTYGAPGVVAVMPPVVEEEDFGVELNELEPAPAAEDAELAAEQIELLSELSDLQSGRLIFVPSDGGNLRQIFFAAPPQQRRTDRNGRLVRV</sequence>
<feature type="chain" id="PRO_5005520606" description="DUF4794 domain-containing protein" evidence="2">
    <location>
        <begin position="19"/>
        <end position="389"/>
    </location>
</feature>
<evidence type="ECO:0000313" key="3">
    <source>
        <dbReference type="EMBL" id="JAI20703.1"/>
    </source>
</evidence>